<feature type="transmembrane region" description="Helical" evidence="1">
    <location>
        <begin position="243"/>
        <end position="263"/>
    </location>
</feature>
<keyword evidence="1" id="KW-1133">Transmembrane helix</keyword>
<evidence type="ECO:0000256" key="1">
    <source>
        <dbReference type="SAM" id="Phobius"/>
    </source>
</evidence>
<evidence type="ECO:0000313" key="2">
    <source>
        <dbReference type="EMBL" id="UKK00433.1"/>
    </source>
</evidence>
<organism evidence="2 3">
    <name type="scientific">Theileria orientalis</name>
    <dbReference type="NCBI Taxonomy" id="68886"/>
    <lineage>
        <taxon>Eukaryota</taxon>
        <taxon>Sar</taxon>
        <taxon>Alveolata</taxon>
        <taxon>Apicomplexa</taxon>
        <taxon>Aconoidasida</taxon>
        <taxon>Piroplasmida</taxon>
        <taxon>Theileriidae</taxon>
        <taxon>Theileria</taxon>
    </lineage>
</organism>
<name>A0A976MC81_THEOR</name>
<keyword evidence="1" id="KW-0472">Membrane</keyword>
<keyword evidence="1" id="KW-0812">Transmembrane</keyword>
<feature type="transmembrane region" description="Helical" evidence="1">
    <location>
        <begin position="349"/>
        <end position="373"/>
    </location>
</feature>
<proteinExistence type="predicted"/>
<dbReference type="EMBL" id="CP056069">
    <property type="protein sequence ID" value="UKK00433.1"/>
    <property type="molecule type" value="Genomic_DNA"/>
</dbReference>
<dbReference type="AlphaFoldDB" id="A0A976MC81"/>
<accession>A0A976MC81</accession>
<sequence>MSLKRFMVKRIDSKNINCGKNLDESVNNKRFNEGLGCKVREMYHYPSPGRLAESSILINSNDFARDLSGEIELNGLNTGSIENELVNKGSYGRIEFNNCTDHDCHQGCNNHESADDMEVVIQTDNGYHKDGCIFSSNEFKPFSNSFLFSSYTSSDHPSTNYTSIEDNEGSFSPESELCIKNLTTYLNLVLMLFSLLVPLCLHMYYQYELYNSIMDIKSSSSLLKKAHDVNKSVLEKLTEFENFFFTGVSIYVIIQLIGSIITYSRYNLHLHQLYKASLKNSKDDLVNNHKDDALKRLNSYFKSLSIDDNVTKIIGKNLVESFGDVSYRINSCNMRWIWDRIRAYKFRSFGFKIWVSFAFNVSLSILVCLFVYYKRFRLWYSMPLDHFKNVSNLYWNIALNYEGFALATFIFAVNLLSWTLLLLMNRNFPMFIYETQYFLKDIMDSFNVQVSGSIWDREVSFLIRNL</sequence>
<protein>
    <submittedName>
        <fullName evidence="2">Uncharacterized protein</fullName>
    </submittedName>
</protein>
<gene>
    <name evidence="2" type="ORF">MACK_000505</name>
</gene>
<feature type="transmembrane region" description="Helical" evidence="1">
    <location>
        <begin position="393"/>
        <end position="423"/>
    </location>
</feature>
<feature type="transmembrane region" description="Helical" evidence="1">
    <location>
        <begin position="185"/>
        <end position="205"/>
    </location>
</feature>
<dbReference type="Proteomes" id="UP000244811">
    <property type="component" value="Chromosome 1"/>
</dbReference>
<evidence type="ECO:0000313" key="3">
    <source>
        <dbReference type="Proteomes" id="UP000244811"/>
    </source>
</evidence>
<reference evidence="2" key="1">
    <citation type="submission" date="2022-07" db="EMBL/GenBank/DDBJ databases">
        <title>Evaluation of T. orientalis genome assembly methods using nanopore sequencing and analysis of variation between genomes.</title>
        <authorList>
            <person name="Yam J."/>
            <person name="Micallef M.L."/>
            <person name="Liu M."/>
            <person name="Djordjevic S.P."/>
            <person name="Bogema D.R."/>
            <person name="Jenkins C."/>
        </authorList>
    </citation>
    <scope>NUCLEOTIDE SEQUENCE</scope>
    <source>
        <strain evidence="2">Goon Nure</strain>
    </source>
</reference>